<feature type="domain" description="MYND-type" evidence="5">
    <location>
        <begin position="206"/>
        <end position="248"/>
    </location>
</feature>
<reference evidence="6" key="1">
    <citation type="submission" date="2014-11" db="EMBL/GenBank/DDBJ databases">
        <authorList>
            <person name="Otto D Thomas"/>
            <person name="Naeem Raeece"/>
        </authorList>
    </citation>
    <scope>NUCLEOTIDE SEQUENCE</scope>
</reference>
<dbReference type="SUPFAM" id="SSF144232">
    <property type="entry name" value="HIT/MYND zinc finger-like"/>
    <property type="match status" value="1"/>
</dbReference>
<dbReference type="PROSITE" id="PS50865">
    <property type="entry name" value="ZF_MYND_2"/>
    <property type="match status" value="1"/>
</dbReference>
<keyword evidence="2 4" id="KW-0863">Zinc-finger</keyword>
<dbReference type="InterPro" id="IPR002893">
    <property type="entry name" value="Znf_MYND"/>
</dbReference>
<dbReference type="AlphaFoldDB" id="A0A0G4F6X0"/>
<dbReference type="Gene3D" id="6.10.140.2220">
    <property type="match status" value="1"/>
</dbReference>
<dbReference type="EMBL" id="CDMZ01000166">
    <property type="protein sequence ID" value="CEM08186.1"/>
    <property type="molecule type" value="Genomic_DNA"/>
</dbReference>
<evidence type="ECO:0000259" key="5">
    <source>
        <dbReference type="PROSITE" id="PS50865"/>
    </source>
</evidence>
<accession>A0A0G4F6X0</accession>
<name>A0A0G4F6X0_9ALVE</name>
<dbReference type="GO" id="GO:0008270">
    <property type="term" value="F:zinc ion binding"/>
    <property type="evidence" value="ECO:0007669"/>
    <property type="project" value="UniProtKB-KW"/>
</dbReference>
<dbReference type="Pfam" id="PF01753">
    <property type="entry name" value="zf-MYND"/>
    <property type="match status" value="1"/>
</dbReference>
<organism evidence="6">
    <name type="scientific">Chromera velia CCMP2878</name>
    <dbReference type="NCBI Taxonomy" id="1169474"/>
    <lineage>
        <taxon>Eukaryota</taxon>
        <taxon>Sar</taxon>
        <taxon>Alveolata</taxon>
        <taxon>Colpodellida</taxon>
        <taxon>Chromeraceae</taxon>
        <taxon>Chromera</taxon>
    </lineage>
</organism>
<evidence type="ECO:0000256" key="1">
    <source>
        <dbReference type="ARBA" id="ARBA00022723"/>
    </source>
</evidence>
<sequence>MLSQAEAERLWRRYKTDFSDCIQLARFFHRSGKLAKSLEMYDTAFTKLSKDLSKTPIRLPDARGTRKPGFHALSMCLQIFRDGDGKFEDFDPKYKVLAETAAEAPEKFCSTPKGQAYIQTDALFTLASVELRRVYSGGSLRNSRTAARLLERVIQVPSHGDEGAEFLQQSARTQLQMLKKGTQQVKIVLGEDGGVNAVLPQPLQSCAQCGKAEETEKLLACGRCMMTKYCSKECQKTHWKAGGHKTVCVPASSGDQGGDSPSSDKKKKVCPPERILKGAEAEEFLKGGLGQLPPGMQTISRDENEKEILMKNLIRETIKFALGEGEMGTAGKPTLSKEEARVEARQVLAKIGAGGLSDDRLRELIK</sequence>
<protein>
    <recommendedName>
        <fullName evidence="5">MYND-type domain-containing protein</fullName>
    </recommendedName>
</protein>
<evidence type="ECO:0000256" key="2">
    <source>
        <dbReference type="ARBA" id="ARBA00022771"/>
    </source>
</evidence>
<proteinExistence type="predicted"/>
<dbReference type="VEuPathDB" id="CryptoDB:Cvel_15499"/>
<evidence type="ECO:0000256" key="4">
    <source>
        <dbReference type="PROSITE-ProRule" id="PRU00134"/>
    </source>
</evidence>
<dbReference type="PROSITE" id="PS01360">
    <property type="entry name" value="ZF_MYND_1"/>
    <property type="match status" value="1"/>
</dbReference>
<evidence type="ECO:0000256" key="3">
    <source>
        <dbReference type="ARBA" id="ARBA00022833"/>
    </source>
</evidence>
<evidence type="ECO:0000313" key="6">
    <source>
        <dbReference type="EMBL" id="CEM08186.1"/>
    </source>
</evidence>
<gene>
    <name evidence="6" type="ORF">Cvel_15499</name>
</gene>
<keyword evidence="1" id="KW-0479">Metal-binding</keyword>
<keyword evidence="3" id="KW-0862">Zinc</keyword>